<sequence length="372" mass="40856">MSCTLAPTYDAVRSTCISEVQIATQHLAYTTCPHDLAQGDRAREVLLLSIRLCDDQMGSPNRIKNLIGRLEEIEEEMSLFKPNPFVSQGDESDESMEDDNEDDASDATLSTSPVTPELAHDDDSMWEDYSDNSSSDILGSQLPSFALTQRSQRSQISDNDLPASEVLESRSPLSDVTLLYQHLEDDSDPSPPASSEDNTSNTSPSKYVTHNPHTMITRHTPQRRTLLSLHNESWSAIYHDLKEFLNGYIALRRGAVERVLEPMDRSEMFGEDEEDDGGEGNVVTPGKRNIGVAFPRTYGVQSGIMAKHAKSEESGAQGGIEDGRPGASFVMPALTSSPLPQDTTTFPVDSQPTYTFLQSCTPQPQCAPTHPS</sequence>
<feature type="compositionally biased region" description="Acidic residues" evidence="1">
    <location>
        <begin position="269"/>
        <end position="278"/>
    </location>
</feature>
<keyword evidence="3" id="KW-1185">Reference proteome</keyword>
<evidence type="ECO:0000256" key="1">
    <source>
        <dbReference type="SAM" id="MobiDB-lite"/>
    </source>
</evidence>
<organism evidence="2 3">
    <name type="scientific">Ophiobolus disseminans</name>
    <dbReference type="NCBI Taxonomy" id="1469910"/>
    <lineage>
        <taxon>Eukaryota</taxon>
        <taxon>Fungi</taxon>
        <taxon>Dikarya</taxon>
        <taxon>Ascomycota</taxon>
        <taxon>Pezizomycotina</taxon>
        <taxon>Dothideomycetes</taxon>
        <taxon>Pleosporomycetidae</taxon>
        <taxon>Pleosporales</taxon>
        <taxon>Pleosporineae</taxon>
        <taxon>Phaeosphaeriaceae</taxon>
        <taxon>Ophiobolus</taxon>
    </lineage>
</organism>
<dbReference type="EMBL" id="MU006221">
    <property type="protein sequence ID" value="KAF2829067.1"/>
    <property type="molecule type" value="Genomic_DNA"/>
</dbReference>
<gene>
    <name evidence="2" type="ORF">CC86DRAFT_379828</name>
</gene>
<evidence type="ECO:0000313" key="2">
    <source>
        <dbReference type="EMBL" id="KAF2829067.1"/>
    </source>
</evidence>
<dbReference type="Proteomes" id="UP000799424">
    <property type="component" value="Unassembled WGS sequence"/>
</dbReference>
<reference evidence="2" key="1">
    <citation type="journal article" date="2020" name="Stud. Mycol.">
        <title>101 Dothideomycetes genomes: a test case for predicting lifestyles and emergence of pathogens.</title>
        <authorList>
            <person name="Haridas S."/>
            <person name="Albert R."/>
            <person name="Binder M."/>
            <person name="Bloem J."/>
            <person name="Labutti K."/>
            <person name="Salamov A."/>
            <person name="Andreopoulos B."/>
            <person name="Baker S."/>
            <person name="Barry K."/>
            <person name="Bills G."/>
            <person name="Bluhm B."/>
            <person name="Cannon C."/>
            <person name="Castanera R."/>
            <person name="Culley D."/>
            <person name="Daum C."/>
            <person name="Ezra D."/>
            <person name="Gonzalez J."/>
            <person name="Henrissat B."/>
            <person name="Kuo A."/>
            <person name="Liang C."/>
            <person name="Lipzen A."/>
            <person name="Lutzoni F."/>
            <person name="Magnuson J."/>
            <person name="Mondo S."/>
            <person name="Nolan M."/>
            <person name="Ohm R."/>
            <person name="Pangilinan J."/>
            <person name="Park H.-J."/>
            <person name="Ramirez L."/>
            <person name="Alfaro M."/>
            <person name="Sun H."/>
            <person name="Tritt A."/>
            <person name="Yoshinaga Y."/>
            <person name="Zwiers L.-H."/>
            <person name="Turgeon B."/>
            <person name="Goodwin S."/>
            <person name="Spatafora J."/>
            <person name="Crous P."/>
            <person name="Grigoriev I."/>
        </authorList>
    </citation>
    <scope>NUCLEOTIDE SEQUENCE</scope>
    <source>
        <strain evidence="2">CBS 113818</strain>
    </source>
</reference>
<feature type="compositionally biased region" description="Polar residues" evidence="1">
    <location>
        <begin position="334"/>
        <end position="372"/>
    </location>
</feature>
<proteinExistence type="predicted"/>
<protein>
    <submittedName>
        <fullName evidence="2">Uncharacterized protein</fullName>
    </submittedName>
</protein>
<feature type="region of interest" description="Disordered" evidence="1">
    <location>
        <begin position="268"/>
        <end position="288"/>
    </location>
</feature>
<evidence type="ECO:0000313" key="3">
    <source>
        <dbReference type="Proteomes" id="UP000799424"/>
    </source>
</evidence>
<dbReference type="AlphaFoldDB" id="A0A6A7A8N6"/>
<feature type="compositionally biased region" description="Polar residues" evidence="1">
    <location>
        <begin position="149"/>
        <end position="158"/>
    </location>
</feature>
<feature type="region of interest" description="Disordered" evidence="1">
    <location>
        <begin position="183"/>
        <end position="220"/>
    </location>
</feature>
<accession>A0A6A7A8N6</accession>
<feature type="region of interest" description="Disordered" evidence="1">
    <location>
        <begin position="78"/>
        <end position="134"/>
    </location>
</feature>
<name>A0A6A7A8N6_9PLEO</name>
<feature type="region of interest" description="Disordered" evidence="1">
    <location>
        <begin position="149"/>
        <end position="169"/>
    </location>
</feature>
<feature type="region of interest" description="Disordered" evidence="1">
    <location>
        <begin position="308"/>
        <end position="372"/>
    </location>
</feature>
<feature type="compositionally biased region" description="Acidic residues" evidence="1">
    <location>
        <begin position="90"/>
        <end position="105"/>
    </location>
</feature>
<feature type="compositionally biased region" description="Polar residues" evidence="1">
    <location>
        <begin position="198"/>
        <end position="220"/>
    </location>
</feature>